<name>A0A246WR21_9BURK</name>
<dbReference type="AlphaFoldDB" id="A0A246WR21"/>
<gene>
    <name evidence="5" type="ORF">CEJ42_15715</name>
</gene>
<evidence type="ECO:0000313" key="6">
    <source>
        <dbReference type="Proteomes" id="UP000197596"/>
    </source>
</evidence>
<dbReference type="InterPro" id="IPR022300">
    <property type="entry name" value="PPK2-rel_1"/>
</dbReference>
<evidence type="ECO:0000256" key="2">
    <source>
        <dbReference type="ARBA" id="ARBA00022679"/>
    </source>
</evidence>
<evidence type="ECO:0000313" key="5">
    <source>
        <dbReference type="EMBL" id="OWY28070.1"/>
    </source>
</evidence>
<dbReference type="InterPro" id="IPR027417">
    <property type="entry name" value="P-loop_NTPase"/>
</dbReference>
<comment type="similarity">
    <text evidence="1">Belongs to the polyphosphate kinase 2 (PPK2) family. Class I subfamily.</text>
</comment>
<dbReference type="InterPro" id="IPR022488">
    <property type="entry name" value="PPK2-related"/>
</dbReference>
<dbReference type="NCBIfam" id="TIGR03709">
    <property type="entry name" value="PPK2_rel_1"/>
    <property type="match status" value="1"/>
</dbReference>
<evidence type="ECO:0000256" key="1">
    <source>
        <dbReference type="ARBA" id="ARBA00009924"/>
    </source>
</evidence>
<dbReference type="Pfam" id="PF03976">
    <property type="entry name" value="PPK2"/>
    <property type="match status" value="1"/>
</dbReference>
<reference evidence="5 6" key="1">
    <citation type="submission" date="2017-06" db="EMBL/GenBank/DDBJ databases">
        <title>Herbaspirillum phytohormonus sp. nov., isolated from the root nodule of Robinia pseudoacacia in lead-zinc mine.</title>
        <authorList>
            <person name="Fan M."/>
            <person name="Lin Y."/>
        </authorList>
    </citation>
    <scope>NUCLEOTIDE SEQUENCE [LARGE SCALE GENOMIC DNA]</scope>
    <source>
        <strain evidence="5 6">HZ10</strain>
    </source>
</reference>
<proteinExistence type="inferred from homology"/>
<organism evidence="5 6">
    <name type="scientific">Herbaspirillum robiniae</name>
    <dbReference type="NCBI Taxonomy" id="2014887"/>
    <lineage>
        <taxon>Bacteria</taxon>
        <taxon>Pseudomonadati</taxon>
        <taxon>Pseudomonadota</taxon>
        <taxon>Betaproteobacteria</taxon>
        <taxon>Burkholderiales</taxon>
        <taxon>Oxalobacteraceae</taxon>
        <taxon>Herbaspirillum</taxon>
    </lineage>
</organism>
<accession>A0A246WR21</accession>
<dbReference type="GO" id="GO:0006797">
    <property type="term" value="P:polyphosphate metabolic process"/>
    <property type="evidence" value="ECO:0007669"/>
    <property type="project" value="InterPro"/>
</dbReference>
<dbReference type="PANTHER" id="PTHR34383:SF3">
    <property type="entry name" value="POLYPHOSPHATE:AMP PHOSPHOTRANSFERASE"/>
    <property type="match status" value="1"/>
</dbReference>
<comment type="caution">
    <text evidence="5">The sequence shown here is derived from an EMBL/GenBank/DDBJ whole genome shotgun (WGS) entry which is preliminary data.</text>
</comment>
<dbReference type="PIRSF" id="PIRSF028756">
    <property type="entry name" value="PPK2_prd"/>
    <property type="match status" value="1"/>
</dbReference>
<dbReference type="GO" id="GO:0008976">
    <property type="term" value="F:polyphosphate kinase activity"/>
    <property type="evidence" value="ECO:0007669"/>
    <property type="project" value="InterPro"/>
</dbReference>
<dbReference type="PANTHER" id="PTHR34383">
    <property type="entry name" value="POLYPHOSPHATE:AMP PHOSPHOTRANSFERASE-RELATED"/>
    <property type="match status" value="1"/>
</dbReference>
<dbReference type="Proteomes" id="UP000197596">
    <property type="component" value="Unassembled WGS sequence"/>
</dbReference>
<keyword evidence="2" id="KW-0808">Transferase</keyword>
<dbReference type="RefSeq" id="WP_088751723.1">
    <property type="nucleotide sequence ID" value="NZ_NJGU01000008.1"/>
</dbReference>
<keyword evidence="3 5" id="KW-0418">Kinase</keyword>
<dbReference type="InterPro" id="IPR016898">
    <property type="entry name" value="Polyphosphate_phosphotransfera"/>
</dbReference>
<sequence>MAKKIAPQFIVGPKTLVKDEGATQKPLSQGDKDKDRAEAARLAAAIGEQQQMLYAGRKHKLLVILQGMDTSGKDGTVNDVFAGVNPQGIRIANFKAPTAIELSHDYLWRIHQQVPQAGEIAVFNRSHYEDVLITRVHDWIDDKECKRRYRQINDFERMLAETGTVILKFFLHISKDEQKARLQSRIDDPDKHWKFDPQDLAERKYWDAYQQVYQNALQATSTAHAPWYVVPADSKPHRNLVVANVVLEALQKLKLKYPDPKPELKKLKFD</sequence>
<protein>
    <submittedName>
        <fullName evidence="5">Polyphosphate kinase</fullName>
    </submittedName>
</protein>
<dbReference type="EMBL" id="NJGU01000008">
    <property type="protein sequence ID" value="OWY28070.1"/>
    <property type="molecule type" value="Genomic_DNA"/>
</dbReference>
<evidence type="ECO:0000259" key="4">
    <source>
        <dbReference type="Pfam" id="PF03976"/>
    </source>
</evidence>
<evidence type="ECO:0000256" key="3">
    <source>
        <dbReference type="ARBA" id="ARBA00022777"/>
    </source>
</evidence>
<dbReference type="Gene3D" id="3.40.50.300">
    <property type="entry name" value="P-loop containing nucleotide triphosphate hydrolases"/>
    <property type="match status" value="1"/>
</dbReference>
<feature type="domain" description="Polyphosphate kinase-2-related" evidence="4">
    <location>
        <begin position="31"/>
        <end position="253"/>
    </location>
</feature>
<dbReference type="SUPFAM" id="SSF52540">
    <property type="entry name" value="P-loop containing nucleoside triphosphate hydrolases"/>
    <property type="match status" value="1"/>
</dbReference>